<protein>
    <submittedName>
        <fullName evidence="1">Uncharacterized protein</fullName>
    </submittedName>
</protein>
<name>A0A250XGM9_9CHLO</name>
<dbReference type="InterPro" id="IPR052473">
    <property type="entry name" value="mtLSU_mL53"/>
</dbReference>
<dbReference type="Gene3D" id="3.40.30.10">
    <property type="entry name" value="Glutaredoxin"/>
    <property type="match status" value="1"/>
</dbReference>
<dbReference type="EMBL" id="BEGY01000077">
    <property type="protein sequence ID" value="GAX82227.1"/>
    <property type="molecule type" value="Genomic_DNA"/>
</dbReference>
<comment type="caution">
    <text evidence="1">The sequence shown here is derived from an EMBL/GenBank/DDBJ whole genome shotgun (WGS) entry which is preliminary data.</text>
</comment>
<accession>A0A250XGM9</accession>
<sequence>MSLRHLKRVFIQFSPGDLKAVSARELLQQLSGDGARKSNVACKVDFNIAEQGGQGKAFVELDFNDNTKMKVMTADYPVHELSKMIERKGYEMELKSVLGEVKGFDPWKSENRINREVL</sequence>
<dbReference type="PANTHER" id="PTHR33618:SF1">
    <property type="entry name" value="LARGE RIBOSOMAL SUBUNIT PROTEIN ML53"/>
    <property type="match status" value="1"/>
</dbReference>
<proteinExistence type="predicted"/>
<dbReference type="Proteomes" id="UP000232323">
    <property type="component" value="Unassembled WGS sequence"/>
</dbReference>
<dbReference type="PANTHER" id="PTHR33618">
    <property type="entry name" value="39S RIBOSOMAL PROTEIN L53, MITOCHONDRIAL"/>
    <property type="match status" value="1"/>
</dbReference>
<organism evidence="1 2">
    <name type="scientific">Chlamydomonas eustigma</name>
    <dbReference type="NCBI Taxonomy" id="1157962"/>
    <lineage>
        <taxon>Eukaryota</taxon>
        <taxon>Viridiplantae</taxon>
        <taxon>Chlorophyta</taxon>
        <taxon>core chlorophytes</taxon>
        <taxon>Chlorophyceae</taxon>
        <taxon>CS clade</taxon>
        <taxon>Chlamydomonadales</taxon>
        <taxon>Chlamydomonadaceae</taxon>
        <taxon>Chlamydomonas</taxon>
    </lineage>
</organism>
<keyword evidence="2" id="KW-1185">Reference proteome</keyword>
<gene>
    <name evidence="1" type="ORF">CEUSTIGMA_g9655.t1</name>
</gene>
<dbReference type="OrthoDB" id="2012048at2759"/>
<dbReference type="GO" id="GO:0005762">
    <property type="term" value="C:mitochondrial large ribosomal subunit"/>
    <property type="evidence" value="ECO:0007669"/>
    <property type="project" value="TreeGrafter"/>
</dbReference>
<reference evidence="1 2" key="1">
    <citation type="submission" date="2017-08" db="EMBL/GenBank/DDBJ databases">
        <title>Acidophilic green algal genome provides insights into adaptation to an acidic environment.</title>
        <authorList>
            <person name="Hirooka S."/>
            <person name="Hirose Y."/>
            <person name="Kanesaki Y."/>
            <person name="Higuchi S."/>
            <person name="Fujiwara T."/>
            <person name="Onuma R."/>
            <person name="Era A."/>
            <person name="Ohbayashi R."/>
            <person name="Uzuka A."/>
            <person name="Nozaki H."/>
            <person name="Yoshikawa H."/>
            <person name="Miyagishima S.Y."/>
        </authorList>
    </citation>
    <scope>NUCLEOTIDE SEQUENCE [LARGE SCALE GENOMIC DNA]</scope>
    <source>
        <strain evidence="1 2">NIES-2499</strain>
    </source>
</reference>
<evidence type="ECO:0000313" key="1">
    <source>
        <dbReference type="EMBL" id="GAX82227.1"/>
    </source>
</evidence>
<dbReference type="STRING" id="1157962.A0A250XGM9"/>
<dbReference type="AlphaFoldDB" id="A0A250XGM9"/>
<evidence type="ECO:0000313" key="2">
    <source>
        <dbReference type="Proteomes" id="UP000232323"/>
    </source>
</evidence>